<dbReference type="Gene3D" id="1.10.3700.10">
    <property type="entry name" value="AGR C 984p-like"/>
    <property type="match status" value="1"/>
</dbReference>
<dbReference type="InterPro" id="IPR010626">
    <property type="entry name" value="DUF1217"/>
</dbReference>
<dbReference type="Pfam" id="PF06748">
    <property type="entry name" value="DUF1217"/>
    <property type="match status" value="1"/>
</dbReference>
<evidence type="ECO:0000313" key="1">
    <source>
        <dbReference type="EMBL" id="SEO00438.1"/>
    </source>
</evidence>
<dbReference type="InterPro" id="IPR023157">
    <property type="entry name" value="AGR-C-984p-like_sf"/>
</dbReference>
<dbReference type="Proteomes" id="UP000199372">
    <property type="component" value="Unassembled WGS sequence"/>
</dbReference>
<name>A0A1H8L6V7_9RHOB</name>
<keyword evidence="2" id="KW-1185">Reference proteome</keyword>
<protein>
    <recommendedName>
        <fullName evidence="3">Flagellar protein</fullName>
    </recommendedName>
</protein>
<evidence type="ECO:0008006" key="3">
    <source>
        <dbReference type="Google" id="ProtNLM"/>
    </source>
</evidence>
<accession>A0A1H8L6V7</accession>
<gene>
    <name evidence="1" type="ORF">SAMN04488011_10996</name>
</gene>
<dbReference type="RefSeq" id="WP_175481772.1">
    <property type="nucleotide sequence ID" value="NZ_FOCM01000009.1"/>
</dbReference>
<reference evidence="2" key="1">
    <citation type="submission" date="2016-10" db="EMBL/GenBank/DDBJ databases">
        <authorList>
            <person name="Varghese N."/>
            <person name="Submissions S."/>
        </authorList>
    </citation>
    <scope>NUCLEOTIDE SEQUENCE [LARGE SCALE GENOMIC DNA]</scope>
    <source>
        <strain evidence="2">DSM 26893</strain>
    </source>
</reference>
<organism evidence="1 2">
    <name type="scientific">Palleronia pelagia</name>
    <dbReference type="NCBI Taxonomy" id="387096"/>
    <lineage>
        <taxon>Bacteria</taxon>
        <taxon>Pseudomonadati</taxon>
        <taxon>Pseudomonadota</taxon>
        <taxon>Alphaproteobacteria</taxon>
        <taxon>Rhodobacterales</taxon>
        <taxon>Roseobacteraceae</taxon>
        <taxon>Palleronia</taxon>
    </lineage>
</organism>
<dbReference type="EMBL" id="FOCM01000009">
    <property type="protein sequence ID" value="SEO00438.1"/>
    <property type="molecule type" value="Genomic_DNA"/>
</dbReference>
<dbReference type="SUPFAM" id="SSF158837">
    <property type="entry name" value="AGR C 984p-like"/>
    <property type="match status" value="1"/>
</dbReference>
<dbReference type="AlphaFoldDB" id="A0A1H8L6V7"/>
<sequence length="269" mass="29478">MTFQPLVPFSGAAGYAFLERTRERQLETFQQSASVQRNVDAFRDRIAGITSAEALVKDYQLLQVTLGAFGLDEDINNKFLIQKVLSSNTADPEALTSRLADKRYETMAKAFGFGDVLGPRVGLPGFADRIVEAYTTRQFEIAVGEQDQTMRLAMGLERELGQIIDKGASPDATWFNVMANKPLRQVFETALGLPQSFGALDLDRQLEGFRAKAQSAFGVSEIADFADPERQEELRRLFLVRAQVANGLSGPATPASTALTLLTNGSQGF</sequence>
<proteinExistence type="predicted"/>
<evidence type="ECO:0000313" key="2">
    <source>
        <dbReference type="Proteomes" id="UP000199372"/>
    </source>
</evidence>